<accession>A0A0A9HDJ1</accession>
<sequence length="16" mass="1848">MGHLKTPPQQQLAVHY</sequence>
<protein>
    <submittedName>
        <fullName evidence="1">Uncharacterized protein</fullName>
    </submittedName>
</protein>
<organism evidence="1">
    <name type="scientific">Arundo donax</name>
    <name type="common">Giant reed</name>
    <name type="synonym">Donax arundinaceus</name>
    <dbReference type="NCBI Taxonomy" id="35708"/>
    <lineage>
        <taxon>Eukaryota</taxon>
        <taxon>Viridiplantae</taxon>
        <taxon>Streptophyta</taxon>
        <taxon>Embryophyta</taxon>
        <taxon>Tracheophyta</taxon>
        <taxon>Spermatophyta</taxon>
        <taxon>Magnoliopsida</taxon>
        <taxon>Liliopsida</taxon>
        <taxon>Poales</taxon>
        <taxon>Poaceae</taxon>
        <taxon>PACMAD clade</taxon>
        <taxon>Arundinoideae</taxon>
        <taxon>Arundineae</taxon>
        <taxon>Arundo</taxon>
    </lineage>
</organism>
<evidence type="ECO:0000313" key="1">
    <source>
        <dbReference type="EMBL" id="JAE33884.1"/>
    </source>
</evidence>
<proteinExistence type="predicted"/>
<name>A0A0A9HDJ1_ARUDO</name>
<dbReference type="AlphaFoldDB" id="A0A0A9HDJ1"/>
<dbReference type="EMBL" id="GBRH01164012">
    <property type="protein sequence ID" value="JAE33884.1"/>
    <property type="molecule type" value="Transcribed_RNA"/>
</dbReference>
<reference evidence="1" key="1">
    <citation type="submission" date="2014-09" db="EMBL/GenBank/DDBJ databases">
        <authorList>
            <person name="Magalhaes I.L.F."/>
            <person name="Oliveira U."/>
            <person name="Santos F.R."/>
            <person name="Vidigal T.H.D.A."/>
            <person name="Brescovit A.D."/>
            <person name="Santos A.J."/>
        </authorList>
    </citation>
    <scope>NUCLEOTIDE SEQUENCE</scope>
    <source>
        <tissue evidence="1">Shoot tissue taken approximately 20 cm above the soil surface</tissue>
    </source>
</reference>
<reference evidence="1" key="2">
    <citation type="journal article" date="2015" name="Data Brief">
        <title>Shoot transcriptome of the giant reed, Arundo donax.</title>
        <authorList>
            <person name="Barrero R.A."/>
            <person name="Guerrero F.D."/>
            <person name="Moolhuijzen P."/>
            <person name="Goolsby J.A."/>
            <person name="Tidwell J."/>
            <person name="Bellgard S.E."/>
            <person name="Bellgard M.I."/>
        </authorList>
    </citation>
    <scope>NUCLEOTIDE SEQUENCE</scope>
    <source>
        <tissue evidence="1">Shoot tissue taken approximately 20 cm above the soil surface</tissue>
    </source>
</reference>